<dbReference type="GO" id="GO:0005634">
    <property type="term" value="C:nucleus"/>
    <property type="evidence" value="ECO:0007669"/>
    <property type="project" value="TreeGrafter"/>
</dbReference>
<feature type="compositionally biased region" description="Polar residues" evidence="4">
    <location>
        <begin position="72"/>
        <end position="86"/>
    </location>
</feature>
<name>A0A225AR79_TALAT</name>
<keyword evidence="2" id="KW-0288">FMN</keyword>
<evidence type="ECO:0000256" key="3">
    <source>
        <dbReference type="ARBA" id="ARBA00022991"/>
    </source>
</evidence>
<dbReference type="Proteomes" id="UP000214365">
    <property type="component" value="Unassembled WGS sequence"/>
</dbReference>
<evidence type="ECO:0000313" key="6">
    <source>
        <dbReference type="Proteomes" id="UP000214365"/>
    </source>
</evidence>
<comment type="caution">
    <text evidence="5">The sequence shown here is derived from an EMBL/GenBank/DDBJ whole genome shotgun (WGS) entry which is preliminary data.</text>
</comment>
<proteinExistence type="predicted"/>
<sequence length="604" mass="67995">MEDAANIPLPSALEGTVNAEVYSKLHYATSLHSFVDDNINRHSTRAYDELYDRSNAPSRHDEVTLQDFPLPATSQARPSGRDTPNPTRDVEIDNISYHNATGSTFEQPEPIEDLRRKLAEYELPLLQQINENTNDATWDPINDDGEGEAQHGSYDLIAPYQADSAPLHSLEKQAELMFSTAHMLTILSNPRYLFKFREFLTSERPGSLPVLMYYLSACKALKAIDYSNAVAQLLMPLPEVEASSEYIPHTQNPKLEQQAQNALQALVKDEIPAFITSNCVSLVSNVVEERIKGTLPPKFQGTADALAEVFCLTDPSRPDNPIIFASEEFHRTTQYGMDYVLGRNCRFLQGPKTNRNSIDISGLIMDDARMDSMKELATRKTSTPNSQHFETAKTNGQTPLNNSHHIKERISLETPKKAGEARNNLMEFAELLSPGELSMIREHGGSLFEPVVPRRDKPYMGHLRPRIMLKQSRTLSHDKIRQIGKQPNLPGVYDHYLLVRPYPSLRILFTSPSLRIPGILQSSFFSKVGGSPAVRDELLRSFIDGRSVTARIQWLNRFDSHGRSRWVHCTPLLAHNGGIGVWMVVIVDDDVDEPGANWRQPIME</sequence>
<dbReference type="EMBL" id="LFMY01000004">
    <property type="protein sequence ID" value="OKL60874.1"/>
    <property type="molecule type" value="Genomic_DNA"/>
</dbReference>
<dbReference type="STRING" id="1441469.A0A225AR79"/>
<dbReference type="SUPFAM" id="SSF55785">
    <property type="entry name" value="PYP-like sensor domain (PAS domain)"/>
    <property type="match status" value="1"/>
</dbReference>
<reference evidence="5 6" key="1">
    <citation type="submission" date="2015-06" db="EMBL/GenBank/DDBJ databases">
        <title>Talaromyces atroroseus IBT 11181 draft genome.</title>
        <authorList>
            <person name="Rasmussen K.B."/>
            <person name="Rasmussen S."/>
            <person name="Petersen B."/>
            <person name="Sicheritz-Ponten T."/>
            <person name="Mortensen U.H."/>
            <person name="Thrane U."/>
        </authorList>
    </citation>
    <scope>NUCLEOTIDE SEQUENCE [LARGE SCALE GENOMIC DNA]</scope>
    <source>
        <strain evidence="5 6">IBT 11181</strain>
    </source>
</reference>
<dbReference type="OrthoDB" id="4225820at2759"/>
<dbReference type="GeneID" id="31003484"/>
<protein>
    <recommendedName>
        <fullName evidence="7">PAS domain-containing protein</fullName>
    </recommendedName>
</protein>
<keyword evidence="1" id="KW-0285">Flavoprotein</keyword>
<evidence type="ECO:0000313" key="5">
    <source>
        <dbReference type="EMBL" id="OKL60874.1"/>
    </source>
</evidence>
<feature type="region of interest" description="Disordered" evidence="4">
    <location>
        <begin position="379"/>
        <end position="402"/>
    </location>
</feature>
<evidence type="ECO:0000256" key="4">
    <source>
        <dbReference type="SAM" id="MobiDB-lite"/>
    </source>
</evidence>
<keyword evidence="3" id="KW-0157">Chromophore</keyword>
<gene>
    <name evidence="5" type="ORF">UA08_03729</name>
</gene>
<evidence type="ECO:0000256" key="2">
    <source>
        <dbReference type="ARBA" id="ARBA00022643"/>
    </source>
</evidence>
<evidence type="ECO:0000256" key="1">
    <source>
        <dbReference type="ARBA" id="ARBA00022630"/>
    </source>
</evidence>
<dbReference type="PANTHER" id="PTHR47429">
    <property type="entry name" value="PROTEIN TWIN LOV 1"/>
    <property type="match status" value="1"/>
</dbReference>
<dbReference type="AlphaFoldDB" id="A0A225AR79"/>
<organism evidence="5 6">
    <name type="scientific">Talaromyces atroroseus</name>
    <dbReference type="NCBI Taxonomy" id="1441469"/>
    <lineage>
        <taxon>Eukaryota</taxon>
        <taxon>Fungi</taxon>
        <taxon>Dikarya</taxon>
        <taxon>Ascomycota</taxon>
        <taxon>Pezizomycotina</taxon>
        <taxon>Eurotiomycetes</taxon>
        <taxon>Eurotiomycetidae</taxon>
        <taxon>Eurotiales</taxon>
        <taxon>Trichocomaceae</taxon>
        <taxon>Talaromyces</taxon>
        <taxon>Talaromyces sect. Trachyspermi</taxon>
    </lineage>
</organism>
<feature type="region of interest" description="Disordered" evidence="4">
    <location>
        <begin position="67"/>
        <end position="90"/>
    </location>
</feature>
<evidence type="ECO:0008006" key="7">
    <source>
        <dbReference type="Google" id="ProtNLM"/>
    </source>
</evidence>
<dbReference type="InterPro" id="IPR035965">
    <property type="entry name" value="PAS-like_dom_sf"/>
</dbReference>
<accession>A0A225AR79</accession>
<dbReference type="Gene3D" id="3.30.450.20">
    <property type="entry name" value="PAS domain"/>
    <property type="match status" value="1"/>
</dbReference>
<keyword evidence="6" id="KW-1185">Reference proteome</keyword>
<dbReference type="RefSeq" id="XP_020120995.1">
    <property type="nucleotide sequence ID" value="XM_020266061.1"/>
</dbReference>
<dbReference type="PANTHER" id="PTHR47429:SF9">
    <property type="entry name" value="PAS DOMAIN-CONTAINING PROTEIN"/>
    <property type="match status" value="1"/>
</dbReference>